<feature type="compositionally biased region" description="Low complexity" evidence="3">
    <location>
        <begin position="305"/>
        <end position="316"/>
    </location>
</feature>
<sequence>MLQNLVLSLGILAVAPMISFAALNASEFPVAGAIPPVTSPQVKQWLAELDLTGAPTIQRNSGDPPECPSTNDPKVCYWTCDDCAADDVLDCPNKNDWGLTFDDGPTVATPGLLDFLTQHSVKATFFLIGSNVVKYPEMVVREVTDGHHLASHTWSHHALTTLTNEQIVAELRWTEKAIFDATGLRVKYMRPPYGDVDNRVRFVLRKMGYIVVDWTGDTFDSNDWKIPAMSPSSIAQKFESAITGYSSLSANNTRGFISLEHDLNDETVSVAKLVIPKGLEAKLNIKTVASCLGDANGYAGGNTTANATSTTTAPNGRPTGSTDGPVHPASSASRNNVVSTLTWSLFASTRETQQSIHHMSRLLSLTLVTDKLVWSGLISGAFALGLAIL</sequence>
<evidence type="ECO:0000256" key="4">
    <source>
        <dbReference type="SAM" id="SignalP"/>
    </source>
</evidence>
<keyword evidence="1" id="KW-0479">Metal-binding</keyword>
<name>A0A9P6QHZ8_9FUNG</name>
<dbReference type="GO" id="GO:0016020">
    <property type="term" value="C:membrane"/>
    <property type="evidence" value="ECO:0007669"/>
    <property type="project" value="TreeGrafter"/>
</dbReference>
<dbReference type="PROSITE" id="PS51677">
    <property type="entry name" value="NODB"/>
    <property type="match status" value="1"/>
</dbReference>
<feature type="signal peptide" evidence="4">
    <location>
        <begin position="1"/>
        <end position="21"/>
    </location>
</feature>
<evidence type="ECO:0000256" key="2">
    <source>
        <dbReference type="ARBA" id="ARBA00022801"/>
    </source>
</evidence>
<dbReference type="OrthoDB" id="407355at2759"/>
<dbReference type="GO" id="GO:0004099">
    <property type="term" value="F:chitin deacetylase activity"/>
    <property type="evidence" value="ECO:0007669"/>
    <property type="project" value="TreeGrafter"/>
</dbReference>
<dbReference type="SUPFAM" id="SSF88713">
    <property type="entry name" value="Glycoside hydrolase/deacetylase"/>
    <property type="match status" value="1"/>
</dbReference>
<feature type="chain" id="PRO_5040318626" evidence="4">
    <location>
        <begin position="22"/>
        <end position="389"/>
    </location>
</feature>
<reference evidence="6" key="1">
    <citation type="journal article" date="2020" name="Fungal Divers.">
        <title>Resolving the Mortierellaceae phylogeny through synthesis of multi-gene phylogenetics and phylogenomics.</title>
        <authorList>
            <person name="Vandepol N."/>
            <person name="Liber J."/>
            <person name="Desiro A."/>
            <person name="Na H."/>
            <person name="Kennedy M."/>
            <person name="Barry K."/>
            <person name="Grigoriev I.V."/>
            <person name="Miller A.N."/>
            <person name="O'Donnell K."/>
            <person name="Stajich J.E."/>
            <person name="Bonito G."/>
        </authorList>
    </citation>
    <scope>NUCLEOTIDE SEQUENCE</scope>
    <source>
        <strain evidence="6">BC1065</strain>
    </source>
</reference>
<dbReference type="EMBL" id="JAAAJB010000049">
    <property type="protein sequence ID" value="KAG0268503.1"/>
    <property type="molecule type" value="Genomic_DNA"/>
</dbReference>
<organism evidence="6 7">
    <name type="scientific">Actinomortierella ambigua</name>
    <dbReference type="NCBI Taxonomy" id="1343610"/>
    <lineage>
        <taxon>Eukaryota</taxon>
        <taxon>Fungi</taxon>
        <taxon>Fungi incertae sedis</taxon>
        <taxon>Mucoromycota</taxon>
        <taxon>Mortierellomycotina</taxon>
        <taxon>Mortierellomycetes</taxon>
        <taxon>Mortierellales</taxon>
        <taxon>Mortierellaceae</taxon>
        <taxon>Actinomortierella</taxon>
    </lineage>
</organism>
<dbReference type="InterPro" id="IPR050248">
    <property type="entry name" value="Polysacc_deacetylase_ArnD"/>
</dbReference>
<dbReference type="Proteomes" id="UP000807716">
    <property type="component" value="Unassembled WGS sequence"/>
</dbReference>
<accession>A0A9P6QHZ8</accession>
<dbReference type="GO" id="GO:0009272">
    <property type="term" value="P:fungal-type cell wall biogenesis"/>
    <property type="evidence" value="ECO:0007669"/>
    <property type="project" value="UniProtKB-ARBA"/>
</dbReference>
<dbReference type="InterPro" id="IPR011330">
    <property type="entry name" value="Glyco_hydro/deAcase_b/a-brl"/>
</dbReference>
<evidence type="ECO:0000313" key="6">
    <source>
        <dbReference type="EMBL" id="KAG0268503.1"/>
    </source>
</evidence>
<dbReference type="InterPro" id="IPR002509">
    <property type="entry name" value="NODB_dom"/>
</dbReference>
<dbReference type="Gene3D" id="3.20.20.370">
    <property type="entry name" value="Glycoside hydrolase/deacetylase"/>
    <property type="match status" value="1"/>
</dbReference>
<dbReference type="Pfam" id="PF01522">
    <property type="entry name" value="Polysacc_deac_1"/>
    <property type="match status" value="1"/>
</dbReference>
<evidence type="ECO:0000256" key="1">
    <source>
        <dbReference type="ARBA" id="ARBA00022723"/>
    </source>
</evidence>
<protein>
    <submittedName>
        <fullName evidence="6">Chitin deacetylase</fullName>
    </submittedName>
</protein>
<evidence type="ECO:0000259" key="5">
    <source>
        <dbReference type="PROSITE" id="PS51677"/>
    </source>
</evidence>
<evidence type="ECO:0000256" key="3">
    <source>
        <dbReference type="SAM" id="MobiDB-lite"/>
    </source>
</evidence>
<dbReference type="PANTHER" id="PTHR10587:SF133">
    <property type="entry name" value="CHITIN DEACETYLASE 1-RELATED"/>
    <property type="match status" value="1"/>
</dbReference>
<gene>
    <name evidence="6" type="primary">CDA2_8</name>
    <name evidence="6" type="ORF">DFQ27_006568</name>
</gene>
<dbReference type="GO" id="GO:0046872">
    <property type="term" value="F:metal ion binding"/>
    <property type="evidence" value="ECO:0007669"/>
    <property type="project" value="UniProtKB-KW"/>
</dbReference>
<dbReference type="PANTHER" id="PTHR10587">
    <property type="entry name" value="GLYCOSYL TRANSFERASE-RELATED"/>
    <property type="match status" value="1"/>
</dbReference>
<keyword evidence="4" id="KW-0732">Signal</keyword>
<keyword evidence="2" id="KW-0378">Hydrolase</keyword>
<feature type="domain" description="NodB homology" evidence="5">
    <location>
        <begin position="95"/>
        <end position="288"/>
    </location>
</feature>
<proteinExistence type="predicted"/>
<keyword evidence="7" id="KW-1185">Reference proteome</keyword>
<evidence type="ECO:0000313" key="7">
    <source>
        <dbReference type="Proteomes" id="UP000807716"/>
    </source>
</evidence>
<dbReference type="GO" id="GO:0005975">
    <property type="term" value="P:carbohydrate metabolic process"/>
    <property type="evidence" value="ECO:0007669"/>
    <property type="project" value="InterPro"/>
</dbReference>
<comment type="caution">
    <text evidence="6">The sequence shown here is derived from an EMBL/GenBank/DDBJ whole genome shotgun (WGS) entry which is preliminary data.</text>
</comment>
<dbReference type="AlphaFoldDB" id="A0A9P6QHZ8"/>
<feature type="region of interest" description="Disordered" evidence="3">
    <location>
        <begin position="305"/>
        <end position="333"/>
    </location>
</feature>